<dbReference type="STRING" id="1391627.SAMN05216464_111215"/>
<sequence>MPVVFLHRMNMKPHIEPITKPVFKLGQPDDNYKYRALPSPTGKYPYHLNIQDVVAGVNTEKMVFHMGGDTGSITGSVGTKQVVSEMAGQYKASRPEDRPQFFYHLGDIVYHHGEADRFDKQFFEPFAPYPGPIFAIAGNHDSDVNPDSPVVYQSLDSFKAVFCDTVSRKVSFSAQSARKSMVQPNVYWTLETPLANIIGLHSNIPKYGVITNEQREWFIAELKTADAERGDKALLICVHHAPYSADTNHGSSQPMINFLEGVFEETGIKPDMVLSGHVHNYQRFSKQYADGKTVPYIVAGSGGFDELNALANATDKGYTNKSSLFDDVQLEAYCDNKHGFLKISIEKTTSGLSITGKYYALSSTNETNGKAITTLADHFTIPLAELAY</sequence>
<proteinExistence type="predicted"/>
<protein>
    <submittedName>
        <fullName evidence="3">Calcineurin-like phosphoesterase</fullName>
    </submittedName>
</protein>
<dbReference type="PANTHER" id="PTHR22953:SF153">
    <property type="entry name" value="PURPLE ACID PHOSPHATASE"/>
    <property type="match status" value="1"/>
</dbReference>
<dbReference type="SUPFAM" id="SSF56300">
    <property type="entry name" value="Metallo-dependent phosphatases"/>
    <property type="match status" value="1"/>
</dbReference>
<evidence type="ECO:0000256" key="1">
    <source>
        <dbReference type="ARBA" id="ARBA00022729"/>
    </source>
</evidence>
<keyword evidence="4" id="KW-1185">Reference proteome</keyword>
<evidence type="ECO:0000313" key="3">
    <source>
        <dbReference type="EMBL" id="SDE99416.1"/>
    </source>
</evidence>
<dbReference type="AlphaFoldDB" id="A0A1G7HGF8"/>
<dbReference type="InterPro" id="IPR004843">
    <property type="entry name" value="Calcineurin-like_PHP"/>
</dbReference>
<dbReference type="GO" id="GO:0003993">
    <property type="term" value="F:acid phosphatase activity"/>
    <property type="evidence" value="ECO:0007669"/>
    <property type="project" value="InterPro"/>
</dbReference>
<dbReference type="PANTHER" id="PTHR22953">
    <property type="entry name" value="ACID PHOSPHATASE RELATED"/>
    <property type="match status" value="1"/>
</dbReference>
<dbReference type="Pfam" id="PF00149">
    <property type="entry name" value="Metallophos"/>
    <property type="match status" value="1"/>
</dbReference>
<gene>
    <name evidence="3" type="ORF">SAMN05216464_111215</name>
</gene>
<dbReference type="InterPro" id="IPR039331">
    <property type="entry name" value="PAPs-like"/>
</dbReference>
<organism evidence="3 4">
    <name type="scientific">Mucilaginibacter pineti</name>
    <dbReference type="NCBI Taxonomy" id="1391627"/>
    <lineage>
        <taxon>Bacteria</taxon>
        <taxon>Pseudomonadati</taxon>
        <taxon>Bacteroidota</taxon>
        <taxon>Sphingobacteriia</taxon>
        <taxon>Sphingobacteriales</taxon>
        <taxon>Sphingobacteriaceae</taxon>
        <taxon>Mucilaginibacter</taxon>
    </lineage>
</organism>
<evidence type="ECO:0000313" key="4">
    <source>
        <dbReference type="Proteomes" id="UP000199072"/>
    </source>
</evidence>
<name>A0A1G7HGF8_9SPHI</name>
<feature type="domain" description="Calcineurin-like phosphoesterase" evidence="2">
    <location>
        <begin position="92"/>
        <end position="281"/>
    </location>
</feature>
<dbReference type="EMBL" id="FNAI01000011">
    <property type="protein sequence ID" value="SDE99416.1"/>
    <property type="molecule type" value="Genomic_DNA"/>
</dbReference>
<dbReference type="Gene3D" id="3.60.21.10">
    <property type="match status" value="1"/>
</dbReference>
<dbReference type="Proteomes" id="UP000199072">
    <property type="component" value="Unassembled WGS sequence"/>
</dbReference>
<dbReference type="InterPro" id="IPR029052">
    <property type="entry name" value="Metallo-depent_PP-like"/>
</dbReference>
<reference evidence="3 4" key="1">
    <citation type="submission" date="2016-10" db="EMBL/GenBank/DDBJ databases">
        <authorList>
            <person name="de Groot N.N."/>
        </authorList>
    </citation>
    <scope>NUCLEOTIDE SEQUENCE [LARGE SCALE GENOMIC DNA]</scope>
    <source>
        <strain evidence="3 4">47C3B</strain>
    </source>
</reference>
<keyword evidence="1" id="KW-0732">Signal</keyword>
<evidence type="ECO:0000259" key="2">
    <source>
        <dbReference type="Pfam" id="PF00149"/>
    </source>
</evidence>
<accession>A0A1G7HGF8</accession>